<feature type="transmembrane region" description="Helical" evidence="2">
    <location>
        <begin position="63"/>
        <end position="87"/>
    </location>
</feature>
<keyword evidence="4" id="KW-1185">Reference proteome</keyword>
<evidence type="ECO:0000256" key="2">
    <source>
        <dbReference type="SAM" id="Phobius"/>
    </source>
</evidence>
<evidence type="ECO:0000313" key="3">
    <source>
        <dbReference type="EMBL" id="NRT57786.1"/>
    </source>
</evidence>
<dbReference type="PANTHER" id="PTHR38442">
    <property type="entry name" value="INNER MEMBRANE PROTEIN-RELATED"/>
    <property type="match status" value="1"/>
</dbReference>
<gene>
    <name evidence="3" type="ORF">HNQ01_003547</name>
</gene>
<dbReference type="InterPro" id="IPR007383">
    <property type="entry name" value="DUF445"/>
</dbReference>
<organism evidence="3 4">
    <name type="scientific">Sphaerotilus uruguayifluvii</name>
    <dbReference type="NCBI Taxonomy" id="2735897"/>
    <lineage>
        <taxon>Bacteria</taxon>
        <taxon>Pseudomonadati</taxon>
        <taxon>Pseudomonadota</taxon>
        <taxon>Betaproteobacteria</taxon>
        <taxon>Burkholderiales</taxon>
        <taxon>Sphaerotilaceae</taxon>
        <taxon>Sphaerotilus</taxon>
    </lineage>
</organism>
<dbReference type="RefSeq" id="WP_217427601.1">
    <property type="nucleotide sequence ID" value="NZ_JABSNM010000019.1"/>
</dbReference>
<keyword evidence="2" id="KW-1133">Transmembrane helix</keyword>
<feature type="region of interest" description="Disordered" evidence="1">
    <location>
        <begin position="1"/>
        <end position="24"/>
    </location>
</feature>
<comment type="caution">
    <text evidence="3">The sequence shown here is derived from an EMBL/GenBank/DDBJ whole genome shotgun (WGS) entry which is preliminary data.</text>
</comment>
<reference evidence="3 4" key="1">
    <citation type="submission" date="2020-05" db="EMBL/GenBank/DDBJ databases">
        <title>Genomic Encyclopedia of Type Strains, Phase IV (KMG-V): Genome sequencing to study the core and pangenomes of soil and plant-associated prokaryotes.</title>
        <authorList>
            <person name="Whitman W."/>
        </authorList>
    </citation>
    <scope>NUCLEOTIDE SEQUENCE [LARGE SCALE GENOMIC DNA]</scope>
    <source>
        <strain evidence="3 4">C29</strain>
    </source>
</reference>
<proteinExistence type="predicted"/>
<keyword evidence="2" id="KW-0472">Membrane</keyword>
<sequence length="446" mass="48946">MVMREPDPSPPAPPSAAPSSGTRPAGERLARLRQMKRLALLALAACLLLLALAHHQGRHGVWGWVAAFAEAAVVGALADWFAVVALFRRPLGLPFPHTAILPRRKPQLADQFAVFVRDRFLDTPTLLARLAALDPVAQLGCWLAREDSAQLLAGHLRGLAGGLLGCIDDARVRGLLQSAVTRRLERLDLSHLAGDLLDTLTAQGRHQQLFEQALRQLAEQVDTEEVQRTLASVLIEIAGREYPLVLRTIGLVADTEEFGLKLAAATARGLTGWVHEVCEDPQHPRRLAFDRSVAELVERLRQDPDFAARINAAKDRWLHEPALQDYARGLWDELREWLQTELGTPQSRLQAQIAATARRLGQALGEDAALRSALQEHLLSAVEQAAPALRDVAAEHIARTVRGWHDEQLVQEIELAIGRDLQFIRLNGTLVGGLIGLAMHALRVTG</sequence>
<name>A0ABX2G7R3_9BURK</name>
<keyword evidence="2" id="KW-0812">Transmembrane</keyword>
<evidence type="ECO:0000256" key="1">
    <source>
        <dbReference type="SAM" id="MobiDB-lite"/>
    </source>
</evidence>
<dbReference type="PANTHER" id="PTHR38442:SF1">
    <property type="entry name" value="INNER MEMBRANE PROTEIN"/>
    <property type="match status" value="1"/>
</dbReference>
<dbReference type="Pfam" id="PF04286">
    <property type="entry name" value="DUF445"/>
    <property type="match status" value="1"/>
</dbReference>
<dbReference type="Proteomes" id="UP001516061">
    <property type="component" value="Unassembled WGS sequence"/>
</dbReference>
<dbReference type="EMBL" id="JABSNM010000019">
    <property type="protein sequence ID" value="NRT57786.1"/>
    <property type="molecule type" value="Genomic_DNA"/>
</dbReference>
<protein>
    <submittedName>
        <fullName evidence="3">Uncharacterized membrane-anchored protein YjiN (DUF445 family)</fullName>
    </submittedName>
</protein>
<evidence type="ECO:0000313" key="4">
    <source>
        <dbReference type="Proteomes" id="UP001516061"/>
    </source>
</evidence>
<accession>A0ABX2G7R3</accession>